<sequence length="250" mass="26727">MTRTPDKSRGTRVPESTEEAVDAFLATARRAPPAHTGGGGTRGRLIFALDATMSREPTWDRACQIQGEMFEATRTIGGLDVQLVFYRGLGECKAGKWQPDARGLARLMSGVRCRGGRTQIGRLMSHAAKEAGRSAKDGRRVGAMVFVGDAFEEDIDAVCDKSGHLALQGVPVFLFQEGRDPVAEKAFREIARLTGGAWCPFDLGAPDQLKRLLSAVAVYAAGGLTALEDYSSGSGGGEARLIADRLSGRR</sequence>
<organism evidence="1 2">
    <name type="scientific">Marivibrio halodurans</name>
    <dbReference type="NCBI Taxonomy" id="2039722"/>
    <lineage>
        <taxon>Bacteria</taxon>
        <taxon>Pseudomonadati</taxon>
        <taxon>Pseudomonadota</taxon>
        <taxon>Alphaproteobacteria</taxon>
        <taxon>Rhodospirillales</taxon>
        <taxon>Rhodospirillaceae</taxon>
        <taxon>Marivibrio</taxon>
    </lineage>
</organism>
<dbReference type="AlphaFoldDB" id="A0A8J7S0B2"/>
<name>A0A8J7S0B2_9PROT</name>
<evidence type="ECO:0000313" key="1">
    <source>
        <dbReference type="EMBL" id="MBP5857545.1"/>
    </source>
</evidence>
<dbReference type="InterPro" id="IPR036465">
    <property type="entry name" value="vWFA_dom_sf"/>
</dbReference>
<dbReference type="EMBL" id="JAGMWN010000004">
    <property type="protein sequence ID" value="MBP5857545.1"/>
    <property type="molecule type" value="Genomic_DNA"/>
</dbReference>
<gene>
    <name evidence="1" type="ORF">KAJ83_11035</name>
</gene>
<reference evidence="1" key="1">
    <citation type="submission" date="2021-04" db="EMBL/GenBank/DDBJ databases">
        <authorList>
            <person name="Zhang D.-C."/>
        </authorList>
    </citation>
    <scope>NUCLEOTIDE SEQUENCE</scope>
    <source>
        <strain evidence="1">CGMCC 1.15697</strain>
    </source>
</reference>
<dbReference type="SUPFAM" id="SSF53300">
    <property type="entry name" value="vWA-like"/>
    <property type="match status" value="1"/>
</dbReference>
<evidence type="ECO:0000313" key="2">
    <source>
        <dbReference type="Proteomes" id="UP000672602"/>
    </source>
</evidence>
<dbReference type="RefSeq" id="WP_210682124.1">
    <property type="nucleotide sequence ID" value="NZ_JAGMWN010000004.1"/>
</dbReference>
<keyword evidence="2" id="KW-1185">Reference proteome</keyword>
<protein>
    <submittedName>
        <fullName evidence="1">VWA domain-containing protein</fullName>
    </submittedName>
</protein>
<proteinExistence type="predicted"/>
<comment type="caution">
    <text evidence="1">The sequence shown here is derived from an EMBL/GenBank/DDBJ whole genome shotgun (WGS) entry which is preliminary data.</text>
</comment>
<dbReference type="Proteomes" id="UP000672602">
    <property type="component" value="Unassembled WGS sequence"/>
</dbReference>
<accession>A0A8J7S0B2</accession>